<sequence>MDIAEAKARKSGVDLAEENNAPKTAAVIADKNSCFNDIFNSAVDEIGAPAFLEALKKGPRIWSQMAVHLETEMGEQRQTLINNLAATADPHAARPGEPIFRFELFQGAAVSGIVRINKTGDYRNLFKNQVYTFNPADQGIAPGTEMRFNFGIEDDVLIGLAPAQQTFPFDPNSNKIAYYASWGIAPSQQFAFENHPGAHS</sequence>
<gene>
    <name evidence="1" type="ORF">GRI43_00485</name>
</gene>
<dbReference type="RefSeq" id="WP_160729170.1">
    <property type="nucleotide sequence ID" value="NZ_WTYP01000001.1"/>
</dbReference>
<comment type="caution">
    <text evidence="1">The sequence shown here is derived from an EMBL/GenBank/DDBJ whole genome shotgun (WGS) entry which is preliminary data.</text>
</comment>
<dbReference type="OrthoDB" id="9553702at2"/>
<keyword evidence="2" id="KW-1185">Reference proteome</keyword>
<dbReference type="EMBL" id="WTYP01000001">
    <property type="protein sequence ID" value="MXP45868.1"/>
    <property type="molecule type" value="Genomic_DNA"/>
</dbReference>
<protein>
    <submittedName>
        <fullName evidence="1">Uncharacterized protein</fullName>
    </submittedName>
</protein>
<reference evidence="1 2" key="1">
    <citation type="submission" date="2019-12" db="EMBL/GenBank/DDBJ databases">
        <title>Genomic-based taxomic classification of the family Erythrobacteraceae.</title>
        <authorList>
            <person name="Xu L."/>
        </authorList>
    </citation>
    <scope>NUCLEOTIDE SEQUENCE [LARGE SCALE GENOMIC DNA]</scope>
    <source>
        <strain evidence="1 2">SW-109</strain>
    </source>
</reference>
<dbReference type="AlphaFoldDB" id="A0A6I4UVW7"/>
<name>A0A6I4UVW7_9SPHN</name>
<accession>A0A6I4UVW7</accession>
<dbReference type="Proteomes" id="UP000471435">
    <property type="component" value="Unassembled WGS sequence"/>
</dbReference>
<evidence type="ECO:0000313" key="1">
    <source>
        <dbReference type="EMBL" id="MXP45868.1"/>
    </source>
</evidence>
<evidence type="ECO:0000313" key="2">
    <source>
        <dbReference type="Proteomes" id="UP000471435"/>
    </source>
</evidence>
<organism evidence="1 2">
    <name type="scientific">Pontixanthobacter luteolus</name>
    <dbReference type="NCBI Taxonomy" id="295089"/>
    <lineage>
        <taxon>Bacteria</taxon>
        <taxon>Pseudomonadati</taxon>
        <taxon>Pseudomonadota</taxon>
        <taxon>Alphaproteobacteria</taxon>
        <taxon>Sphingomonadales</taxon>
        <taxon>Erythrobacteraceae</taxon>
        <taxon>Pontixanthobacter</taxon>
    </lineage>
</organism>
<proteinExistence type="predicted"/>